<dbReference type="Gene3D" id="1.20.140.10">
    <property type="entry name" value="Butyryl-CoA Dehydrogenase, subunit A, domain 3"/>
    <property type="match status" value="1"/>
</dbReference>
<protein>
    <submittedName>
        <fullName evidence="9">Acyl-CoA dehydrogenase</fullName>
    </submittedName>
</protein>
<dbReference type="KEGG" id="sclf:BB341_21945"/>
<sequence>MRFLPTDEQRAFGRSLEAMLNAADTPAAARAWAAGDPAPGLALLRRLAGAGVFALTVPESRGGAGPHPVELVTAFVALGRFAVPGPVVETAAAGVLLAAVDAARPEPPDGAAARPGATGPPAPGPCAPPATAAMTREAPVGTGSVPRPARPEHDSPTAPGPSAEADTAYPAARTDRPPAEPTPDGTGSAPRPAAPPPETPTAPGPPTGADTAYPGARTEPTPDGTGSTPHPARPEHDSATAPEPPTEANTPHPPDRAHRPPAEPDPADTGNTPGRGGPSAGTGAAARRSGRDGAHTGAGADTSCPAGRTGRSPEARGTRPAEREAPEAAGPVAGGGASGARGDSPSPASGRAGAEAGVPWLLGRVLGGEPVSLVLPGGSGYALDADTAGAVLVVEERDGGGGVLRLAPGAGPSRLSADPVRRAAVPAPGGPVLAEGPRVLEAAARAGELARLLCAAQALGVGLTLLERTVAYVAGRRQFGRPIAAFQAVRHRLADTLVALEFARPLVFGAAVTGARRDIAAAKTAAGEAAYTAARTALQLHGAIGYTDELDLSLWLRKARPLRDAWGTPSVCRAAVLDGNG</sequence>
<dbReference type="InterPro" id="IPR037069">
    <property type="entry name" value="AcylCoA_DH/ox_N_sf"/>
</dbReference>
<dbReference type="SUPFAM" id="SSF56645">
    <property type="entry name" value="Acyl-CoA dehydrogenase NM domain-like"/>
    <property type="match status" value="1"/>
</dbReference>
<comment type="similarity">
    <text evidence="2">Belongs to the acyl-CoA dehydrogenase family.</text>
</comment>
<dbReference type="RefSeq" id="WP_003960125.1">
    <property type="nucleotide sequence ID" value="NZ_CM000913.1"/>
</dbReference>
<feature type="compositionally biased region" description="Basic and acidic residues" evidence="6">
    <location>
        <begin position="253"/>
        <end position="262"/>
    </location>
</feature>
<dbReference type="InterPro" id="IPR009100">
    <property type="entry name" value="AcylCoA_DH/oxidase_NM_dom_sf"/>
</dbReference>
<feature type="domain" description="Acyl-CoA dehydrogenase/oxidase C-terminal" evidence="7">
    <location>
        <begin position="448"/>
        <end position="574"/>
    </location>
</feature>
<dbReference type="PRINTS" id="PR01217">
    <property type="entry name" value="PRICHEXTENSN"/>
</dbReference>
<comment type="cofactor">
    <cofactor evidence="1">
        <name>FAD</name>
        <dbReference type="ChEBI" id="CHEBI:57692"/>
    </cofactor>
</comment>
<dbReference type="PANTHER" id="PTHR43884">
    <property type="entry name" value="ACYL-COA DEHYDROGENASE"/>
    <property type="match status" value="1"/>
</dbReference>
<dbReference type="InterPro" id="IPR036250">
    <property type="entry name" value="AcylCo_DH-like_C"/>
</dbReference>
<feature type="compositionally biased region" description="Basic and acidic residues" evidence="6">
    <location>
        <begin position="311"/>
        <end position="326"/>
    </location>
</feature>
<keyword evidence="3" id="KW-0285">Flavoprotein</keyword>
<dbReference type="GO" id="GO:0050660">
    <property type="term" value="F:flavin adenine dinucleotide binding"/>
    <property type="evidence" value="ECO:0007669"/>
    <property type="project" value="InterPro"/>
</dbReference>
<dbReference type="STRING" id="1901.BB341_21945"/>
<organism evidence="9 10">
    <name type="scientific">Streptomyces clavuligerus</name>
    <dbReference type="NCBI Taxonomy" id="1901"/>
    <lineage>
        <taxon>Bacteria</taxon>
        <taxon>Bacillati</taxon>
        <taxon>Actinomycetota</taxon>
        <taxon>Actinomycetes</taxon>
        <taxon>Kitasatosporales</taxon>
        <taxon>Streptomycetaceae</taxon>
        <taxon>Streptomyces</taxon>
    </lineage>
</organism>
<dbReference type="OrthoDB" id="8677713at2"/>
<evidence type="ECO:0000313" key="10">
    <source>
        <dbReference type="Proteomes" id="UP000002357"/>
    </source>
</evidence>
<dbReference type="EMBL" id="CM000913">
    <property type="protein sequence ID" value="EFG06305.1"/>
    <property type="molecule type" value="Genomic_DNA"/>
</dbReference>
<dbReference type="GO" id="GO:0003995">
    <property type="term" value="F:acyl-CoA dehydrogenase activity"/>
    <property type="evidence" value="ECO:0007669"/>
    <property type="project" value="TreeGrafter"/>
</dbReference>
<proteinExistence type="inferred from homology"/>
<dbReference type="Pfam" id="PF02771">
    <property type="entry name" value="Acyl-CoA_dh_N"/>
    <property type="match status" value="1"/>
</dbReference>
<feature type="domain" description="Acyl-CoA dehydrogenase/oxidase N-terminal" evidence="8">
    <location>
        <begin position="6"/>
        <end position="85"/>
    </location>
</feature>
<evidence type="ECO:0000259" key="8">
    <source>
        <dbReference type="Pfam" id="PF02771"/>
    </source>
</evidence>
<dbReference type="InterPro" id="IPR009075">
    <property type="entry name" value="AcylCo_DH/oxidase_C"/>
</dbReference>
<dbReference type="AlphaFoldDB" id="E2PZJ6"/>
<accession>E2PZJ6</accession>
<keyword evidence="4" id="KW-0274">FAD</keyword>
<gene>
    <name evidence="9" type="ORF">SCLAV_1227</name>
</gene>
<dbReference type="SUPFAM" id="SSF47203">
    <property type="entry name" value="Acyl-CoA dehydrogenase C-terminal domain-like"/>
    <property type="match status" value="1"/>
</dbReference>
<keyword evidence="5" id="KW-0560">Oxidoreductase</keyword>
<evidence type="ECO:0000256" key="5">
    <source>
        <dbReference type="ARBA" id="ARBA00023002"/>
    </source>
</evidence>
<feature type="compositionally biased region" description="Pro residues" evidence="6">
    <location>
        <begin position="118"/>
        <end position="128"/>
    </location>
</feature>
<evidence type="ECO:0000313" key="9">
    <source>
        <dbReference type="EMBL" id="EFG06305.1"/>
    </source>
</evidence>
<dbReference type="PANTHER" id="PTHR43884:SF20">
    <property type="entry name" value="ACYL-COA DEHYDROGENASE FADE28"/>
    <property type="match status" value="1"/>
</dbReference>
<feature type="compositionally biased region" description="Low complexity" evidence="6">
    <location>
        <begin position="340"/>
        <end position="350"/>
    </location>
</feature>
<evidence type="ECO:0000259" key="7">
    <source>
        <dbReference type="Pfam" id="PF00441"/>
    </source>
</evidence>
<dbReference type="Gene3D" id="1.10.540.10">
    <property type="entry name" value="Acyl-CoA dehydrogenase/oxidase, N-terminal domain"/>
    <property type="match status" value="1"/>
</dbReference>
<feature type="region of interest" description="Disordered" evidence="6">
    <location>
        <begin position="106"/>
        <end position="353"/>
    </location>
</feature>
<dbReference type="Proteomes" id="UP000002357">
    <property type="component" value="Chromosome"/>
</dbReference>
<evidence type="ECO:0000256" key="2">
    <source>
        <dbReference type="ARBA" id="ARBA00009347"/>
    </source>
</evidence>
<dbReference type="eggNOG" id="COG1960">
    <property type="taxonomic scope" value="Bacteria"/>
</dbReference>
<evidence type="ECO:0000256" key="3">
    <source>
        <dbReference type="ARBA" id="ARBA00022630"/>
    </source>
</evidence>
<reference evidence="9 10" key="1">
    <citation type="journal article" date="2010" name="Genome Biol. Evol.">
        <title>The sequence of a 1.8-mb bacterial linear plasmid reveals a rich evolutionary reservoir of secondary metabolic pathways.</title>
        <authorList>
            <person name="Medema M.H."/>
            <person name="Trefzer A."/>
            <person name="Kovalchuk A."/>
            <person name="van den Berg M."/>
            <person name="Mueller U."/>
            <person name="Heijne W."/>
            <person name="Wu L."/>
            <person name="Alam M.T."/>
            <person name="Ronning C.M."/>
            <person name="Nierman W.C."/>
            <person name="Bovenberg R.A.L."/>
            <person name="Breitling R."/>
            <person name="Takano E."/>
        </authorList>
    </citation>
    <scope>NUCLEOTIDE SEQUENCE [LARGE SCALE GENOMIC DNA]</scope>
    <source>
        <strain evidence="10">ATCC 27064 / DSM 738 / JCM 4710 / NBRC 13307 / NCIMB 12785 / NRRL 3585 / VKM Ac-602</strain>
    </source>
</reference>
<name>E2PZJ6_STRCL</name>
<dbReference type="Pfam" id="PF00441">
    <property type="entry name" value="Acyl-CoA_dh_1"/>
    <property type="match status" value="1"/>
</dbReference>
<evidence type="ECO:0000256" key="6">
    <source>
        <dbReference type="SAM" id="MobiDB-lite"/>
    </source>
</evidence>
<feature type="compositionally biased region" description="Pro residues" evidence="6">
    <location>
        <begin position="192"/>
        <end position="206"/>
    </location>
</feature>
<keyword evidence="10" id="KW-1185">Reference proteome</keyword>
<feature type="compositionally biased region" description="Low complexity" evidence="6">
    <location>
        <begin position="207"/>
        <end position="216"/>
    </location>
</feature>
<evidence type="ECO:0000256" key="1">
    <source>
        <dbReference type="ARBA" id="ARBA00001974"/>
    </source>
</evidence>
<evidence type="ECO:0000256" key="4">
    <source>
        <dbReference type="ARBA" id="ARBA00022827"/>
    </source>
</evidence>
<dbReference type="InterPro" id="IPR013786">
    <property type="entry name" value="AcylCoA_DH/ox_N"/>
</dbReference>